<keyword evidence="2" id="KW-0479">Metal-binding</keyword>
<dbReference type="Proteomes" id="UP000258927">
    <property type="component" value="Chromosome"/>
</dbReference>
<sequence>MTSLFVKSALLQTGWAQNVRVVWEKNRIIQTEANTVAHADDLDLGDQILLPAIGNLHSHTFQRAMAGLTEYRGEDRDSFWSWRHLMYQFLDQLTPGDLYVIARYAFMEMLEAGYSAVAEFHYVHHQVGGAAYDSLAETSHSIIHAAQDVGIGLTHLPVFYAYGGVDQRPLQGGQKRFGNTLSQFEKLLEQCSDLLGKMPEDYRLGLAPHSLRAVSKDQLDALVALRPQDPIHMHIAEQVAEIEEIEAQYGLRPMDWLFDHAEVDERWCLIHSTHLTQGETQKLAQSGAVAGLCPITEANLGDGIFNGVDYLGANGIFGIGSDSDIRISLSEELRVLEHSQRYRHNGRAMLAAKNGSNGSTLFKGAANGGARALGRDHGVIAPGKLADFFSLDRDRMLGQGLTGDKQLDHWIFASDDRAIDHVWSAGRHMVARGQHKNHASIRSDYIACLKKLRGDL</sequence>
<evidence type="ECO:0000256" key="1">
    <source>
        <dbReference type="ARBA" id="ARBA00001947"/>
    </source>
</evidence>
<keyword evidence="7" id="KW-1185">Reference proteome</keyword>
<keyword evidence="4" id="KW-0862">Zinc</keyword>
<dbReference type="STRING" id="1122213.GCA_000423365_02873"/>
<dbReference type="Gene3D" id="3.20.20.140">
    <property type="entry name" value="Metal-dependent hydrolases"/>
    <property type="match status" value="1"/>
</dbReference>
<keyword evidence="3" id="KW-0378">Hydrolase</keyword>
<dbReference type="EMBL" id="CP021330">
    <property type="protein sequence ID" value="AVX02705.1"/>
    <property type="molecule type" value="Genomic_DNA"/>
</dbReference>
<dbReference type="GO" id="GO:0046872">
    <property type="term" value="F:metal ion binding"/>
    <property type="evidence" value="ECO:0007669"/>
    <property type="project" value="UniProtKB-KW"/>
</dbReference>
<evidence type="ECO:0000259" key="5">
    <source>
        <dbReference type="Pfam" id="PF01979"/>
    </source>
</evidence>
<dbReference type="PANTHER" id="PTHR11271:SF48">
    <property type="entry name" value="AMIDOHYDROLASE-RELATED DOMAIN-CONTAINING PROTEIN"/>
    <property type="match status" value="1"/>
</dbReference>
<dbReference type="AlphaFoldDB" id="A0A2R4M9R9"/>
<dbReference type="InterPro" id="IPR006680">
    <property type="entry name" value="Amidohydro-rel"/>
</dbReference>
<dbReference type="Pfam" id="PF01979">
    <property type="entry name" value="Amidohydro_1"/>
    <property type="match status" value="1"/>
</dbReference>
<accession>A0A2R4M9R9</accession>
<dbReference type="Gene3D" id="2.30.40.10">
    <property type="entry name" value="Urease, subunit C, domain 1"/>
    <property type="match status" value="1"/>
</dbReference>
<dbReference type="GO" id="GO:0005829">
    <property type="term" value="C:cytosol"/>
    <property type="evidence" value="ECO:0007669"/>
    <property type="project" value="TreeGrafter"/>
</dbReference>
<organism evidence="6 7">
    <name type="scientific">Maritalea myrionectae</name>
    <dbReference type="NCBI Taxonomy" id="454601"/>
    <lineage>
        <taxon>Bacteria</taxon>
        <taxon>Pseudomonadati</taxon>
        <taxon>Pseudomonadota</taxon>
        <taxon>Alphaproteobacteria</taxon>
        <taxon>Hyphomicrobiales</taxon>
        <taxon>Devosiaceae</taxon>
        <taxon>Maritalea</taxon>
    </lineage>
</organism>
<dbReference type="RefSeq" id="WP_117394627.1">
    <property type="nucleotide sequence ID" value="NZ_CP021330.1"/>
</dbReference>
<evidence type="ECO:0000256" key="3">
    <source>
        <dbReference type="ARBA" id="ARBA00022801"/>
    </source>
</evidence>
<dbReference type="GO" id="GO:0019239">
    <property type="term" value="F:deaminase activity"/>
    <property type="evidence" value="ECO:0007669"/>
    <property type="project" value="TreeGrafter"/>
</dbReference>
<feature type="domain" description="Amidohydrolase-related" evidence="5">
    <location>
        <begin position="48"/>
        <end position="427"/>
    </location>
</feature>
<comment type="cofactor">
    <cofactor evidence="1">
        <name>Zn(2+)</name>
        <dbReference type="ChEBI" id="CHEBI:29105"/>
    </cofactor>
</comment>
<dbReference type="KEGG" id="mmyr:MXMO3_00157"/>
<dbReference type="SUPFAM" id="SSF51556">
    <property type="entry name" value="Metallo-dependent hydrolases"/>
    <property type="match status" value="1"/>
</dbReference>
<evidence type="ECO:0000313" key="6">
    <source>
        <dbReference type="EMBL" id="AVX02705.1"/>
    </source>
</evidence>
<dbReference type="InterPro" id="IPR011059">
    <property type="entry name" value="Metal-dep_hydrolase_composite"/>
</dbReference>
<name>A0A2R4M9R9_9HYPH</name>
<dbReference type="NCBIfam" id="NF006684">
    <property type="entry name" value="PRK09229.1-5"/>
    <property type="match status" value="1"/>
</dbReference>
<evidence type="ECO:0000256" key="2">
    <source>
        <dbReference type="ARBA" id="ARBA00022723"/>
    </source>
</evidence>
<protein>
    <submittedName>
        <fullName evidence="6">Formimidoylglutamate deiminase</fullName>
    </submittedName>
</protein>
<dbReference type="InterPro" id="IPR010252">
    <property type="entry name" value="HutF"/>
</dbReference>
<dbReference type="InterPro" id="IPR032466">
    <property type="entry name" value="Metal_Hydrolase"/>
</dbReference>
<evidence type="ECO:0000256" key="4">
    <source>
        <dbReference type="ARBA" id="ARBA00022833"/>
    </source>
</evidence>
<reference evidence="6 7" key="1">
    <citation type="submission" date="2017-05" db="EMBL/GenBank/DDBJ databases">
        <title>Genome Analysis of Maritalea myrionectae HL2708#5.</title>
        <authorList>
            <consortium name="Cotde Inc.-PKNU"/>
            <person name="Jang D."/>
            <person name="Oh H.-M."/>
        </authorList>
    </citation>
    <scope>NUCLEOTIDE SEQUENCE [LARGE SCALE GENOMIC DNA]</scope>
    <source>
        <strain evidence="6 7">HL2708#5</strain>
    </source>
</reference>
<dbReference type="InterPro" id="IPR051607">
    <property type="entry name" value="Metallo-dep_hydrolases"/>
</dbReference>
<dbReference type="SUPFAM" id="SSF51338">
    <property type="entry name" value="Composite domain of metallo-dependent hydrolases"/>
    <property type="match status" value="1"/>
</dbReference>
<dbReference type="NCBIfam" id="TIGR02022">
    <property type="entry name" value="hutF"/>
    <property type="match status" value="1"/>
</dbReference>
<proteinExistence type="predicted"/>
<evidence type="ECO:0000313" key="7">
    <source>
        <dbReference type="Proteomes" id="UP000258927"/>
    </source>
</evidence>
<gene>
    <name evidence="6" type="ORF">MXMO3_00157</name>
</gene>
<dbReference type="PANTHER" id="PTHR11271">
    <property type="entry name" value="GUANINE DEAMINASE"/>
    <property type="match status" value="1"/>
</dbReference>